<dbReference type="EMBL" id="LT629749">
    <property type="protein sequence ID" value="SDT34570.1"/>
    <property type="molecule type" value="Genomic_DNA"/>
</dbReference>
<dbReference type="SUPFAM" id="SSF52467">
    <property type="entry name" value="DHS-like NAD/FAD-binding domain"/>
    <property type="match status" value="1"/>
</dbReference>
<gene>
    <name evidence="1" type="ORF">SAMN04488543_3859</name>
</gene>
<dbReference type="InterPro" id="IPR029035">
    <property type="entry name" value="DHS-like_NAD/FAD-binding_dom"/>
</dbReference>
<organism evidence="1 2">
    <name type="scientific">Friedmanniella luteola</name>
    <dbReference type="NCBI Taxonomy" id="546871"/>
    <lineage>
        <taxon>Bacteria</taxon>
        <taxon>Bacillati</taxon>
        <taxon>Actinomycetota</taxon>
        <taxon>Actinomycetes</taxon>
        <taxon>Propionibacteriales</taxon>
        <taxon>Nocardioidaceae</taxon>
        <taxon>Friedmanniella</taxon>
    </lineage>
</organism>
<name>A0A1H1ZLM1_9ACTN</name>
<dbReference type="Proteomes" id="UP000199092">
    <property type="component" value="Chromosome I"/>
</dbReference>
<reference evidence="1 2" key="1">
    <citation type="submission" date="2016-10" db="EMBL/GenBank/DDBJ databases">
        <authorList>
            <person name="de Groot N.N."/>
        </authorList>
    </citation>
    <scope>NUCLEOTIDE SEQUENCE [LARGE SCALE GENOMIC DNA]</scope>
    <source>
        <strain evidence="1 2">DSM 21741</strain>
    </source>
</reference>
<keyword evidence="2" id="KW-1185">Reference proteome</keyword>
<dbReference type="Pfam" id="PF13289">
    <property type="entry name" value="SIR2_2"/>
    <property type="match status" value="1"/>
</dbReference>
<evidence type="ECO:0000313" key="1">
    <source>
        <dbReference type="EMBL" id="SDT34570.1"/>
    </source>
</evidence>
<dbReference type="STRING" id="546871.SAMN04488543_3859"/>
<evidence type="ECO:0000313" key="2">
    <source>
        <dbReference type="Proteomes" id="UP000199092"/>
    </source>
</evidence>
<proteinExistence type="predicted"/>
<accession>A0A1H1ZLM1</accession>
<dbReference type="OrthoDB" id="5241047at2"/>
<dbReference type="RefSeq" id="WP_091414935.1">
    <property type="nucleotide sequence ID" value="NZ_LT629749.1"/>
</dbReference>
<sequence>MPGHLFVLRGDLTRLACDAVVLSCDDRLNINPVWKPLLPPGLAPGDMDWLRLDDDRVGDNVIRLPQVDKRRVYAAITTPTNSDVTPGAVAQRIVDGIRAAASGLQAQDGRHLPLIAVPLVGTGTGGLRDRRGEVIEALLPALRSAAQGSDIALLLWNRPDLAAVQHRRTDGADWTELPPSLRLAADRLGERAANGQLSLFIGAGVSRPVGLPDWWSLLKDLAREANLAVDWTASADPVEVATPIVAELGDRFHDAVRERLGSSKHGIGHGLLAGLAVRQMVTTNFDPCMELALDAESTGEYRVLTRRISDASMPWLLKLHGDINLPGSLVLDGAQYQTHAEEYAALHGVVQSLLLTSHLLFVGFSLTDRNFLKMAAAVARVRRDAVVEEGSPLPPAGTALALTQHDRQDNDLDSQLELLSMTDAADPGAAARILEIFLDRLAWTAARNRNLSAEYLLDERYATGLNADDRALRDALHAFEDGVPASARQSAGWPRVEETLLALGGTRIARPGPDPGAAPDQR</sequence>
<dbReference type="AlphaFoldDB" id="A0A1H1ZLM1"/>
<protein>
    <submittedName>
        <fullName evidence="1">SIR2-like domain-containing protein</fullName>
    </submittedName>
</protein>